<evidence type="ECO:0000313" key="2">
    <source>
        <dbReference type="Proteomes" id="UP000240538"/>
    </source>
</evidence>
<accession>A0A2I6PFB3</accession>
<keyword evidence="2" id="KW-1185">Reference proteome</keyword>
<proteinExistence type="predicted"/>
<dbReference type="Proteomes" id="UP000240538">
    <property type="component" value="Segment"/>
</dbReference>
<organism evidence="1 2">
    <name type="scientific">Proteus phage phiP4-3</name>
    <dbReference type="NCBI Taxonomy" id="2065203"/>
    <lineage>
        <taxon>Viruses</taxon>
        <taxon>Duplodnaviria</taxon>
        <taxon>Heunggongvirae</taxon>
        <taxon>Uroviricota</taxon>
        <taxon>Caudoviricetes</taxon>
        <taxon>Pantevenvirales</taxon>
        <taxon>Straboviridae</taxon>
        <taxon>Bragavirus</taxon>
        <taxon>Bragavirus p43</taxon>
    </lineage>
</organism>
<evidence type="ECO:0000313" key="1">
    <source>
        <dbReference type="EMBL" id="AUM58422.1"/>
    </source>
</evidence>
<gene>
    <name evidence="1" type="ORF">phiP43_064</name>
</gene>
<name>A0A2I6PFB3_9CAUD</name>
<reference evidence="1 2" key="1">
    <citation type="submission" date="2017-12" db="EMBL/GenBank/DDBJ databases">
        <title>Complete genome sequence and characterization of bacteriophage phiP4-3 infecting Proteus pennea.</title>
        <authorList>
            <person name="He Y."/>
            <person name="Yang H."/>
        </authorList>
    </citation>
    <scope>NUCLEOTIDE SEQUENCE [LARGE SCALE GENOMIC DNA]</scope>
</reference>
<dbReference type="EMBL" id="MG696114">
    <property type="protein sequence ID" value="AUM58422.1"/>
    <property type="molecule type" value="Genomic_DNA"/>
</dbReference>
<sequence length="147" mass="16936">MFELNGWYKLIDIDGFVDENYSNERIANAISNSPFKVIELDESGHVKKLKCGDETLTEDDFTVAFIIDVDEHGYFEKIENLEPKNNWVDRKFVIAFKDRTGTMNLQGPFIKPVLDKTVESILSQGVKNIDIYEFTKKALMAIKYEDA</sequence>
<protein>
    <submittedName>
        <fullName evidence="1">Uncharacterized protein</fullName>
    </submittedName>
</protein>